<feature type="signal peptide" evidence="4">
    <location>
        <begin position="1"/>
        <end position="27"/>
    </location>
</feature>
<comment type="caution">
    <text evidence="1">Lacks conserved residue(s) required for the propagation of feature annotation.</text>
</comment>
<keyword evidence="3" id="KW-0472">Membrane</keyword>
<keyword evidence="4" id="KW-0732">Signal</keyword>
<feature type="disulfide bond" evidence="1">
    <location>
        <begin position="132"/>
        <end position="150"/>
    </location>
</feature>
<feature type="repeat" description="TNFR-Cys" evidence="1">
    <location>
        <begin position="111"/>
        <end position="150"/>
    </location>
</feature>
<evidence type="ECO:0000259" key="5">
    <source>
        <dbReference type="PROSITE" id="PS50050"/>
    </source>
</evidence>
<protein>
    <submittedName>
        <fullName evidence="6">CD40 antigen</fullName>
    </submittedName>
</protein>
<keyword evidence="3" id="KW-1133">Transmembrane helix</keyword>
<dbReference type="EMBL" id="HAEB01003021">
    <property type="protein sequence ID" value="SBQ49548.1"/>
    <property type="molecule type" value="Transcribed_RNA"/>
</dbReference>
<feature type="domain" description="TNFR-Cys" evidence="5">
    <location>
        <begin position="111"/>
        <end position="150"/>
    </location>
</feature>
<gene>
    <name evidence="6" type="primary">CD40</name>
</gene>
<feature type="region of interest" description="Disordered" evidence="2">
    <location>
        <begin position="259"/>
        <end position="290"/>
    </location>
</feature>
<reference evidence="6" key="2">
    <citation type="submission" date="2016-06" db="EMBL/GenBank/DDBJ databases">
        <title>The genome of a short-lived fish provides insights into sex chromosome evolution and the genetic control of aging.</title>
        <authorList>
            <person name="Reichwald K."/>
            <person name="Felder M."/>
            <person name="Petzold A."/>
            <person name="Koch P."/>
            <person name="Groth M."/>
            <person name="Platzer M."/>
        </authorList>
    </citation>
    <scope>NUCLEOTIDE SEQUENCE</scope>
    <source>
        <tissue evidence="6">Brain</tissue>
    </source>
</reference>
<evidence type="ECO:0000256" key="3">
    <source>
        <dbReference type="SAM" id="Phobius"/>
    </source>
</evidence>
<dbReference type="PROSITE" id="PS50050">
    <property type="entry name" value="TNFR_NGFR_2"/>
    <property type="match status" value="1"/>
</dbReference>
<dbReference type="GO" id="GO:0009897">
    <property type="term" value="C:external side of plasma membrane"/>
    <property type="evidence" value="ECO:0007669"/>
    <property type="project" value="TreeGrafter"/>
</dbReference>
<dbReference type="SUPFAM" id="SSF57586">
    <property type="entry name" value="TNF receptor-like"/>
    <property type="match status" value="2"/>
</dbReference>
<keyword evidence="1" id="KW-1015">Disulfide bond</keyword>
<evidence type="ECO:0000256" key="1">
    <source>
        <dbReference type="PROSITE-ProRule" id="PRU00206"/>
    </source>
</evidence>
<evidence type="ECO:0000256" key="2">
    <source>
        <dbReference type="SAM" id="MobiDB-lite"/>
    </source>
</evidence>
<keyword evidence="3" id="KW-0812">Transmembrane</keyword>
<dbReference type="SMART" id="SM00208">
    <property type="entry name" value="TNFR"/>
    <property type="match status" value="3"/>
</dbReference>
<dbReference type="Pfam" id="PF00020">
    <property type="entry name" value="TNFR_c6"/>
    <property type="match status" value="1"/>
</dbReference>
<dbReference type="InterPro" id="IPR001368">
    <property type="entry name" value="TNFR/NGFR_Cys_rich_reg"/>
</dbReference>
<dbReference type="PANTHER" id="PTHR46875:SF3">
    <property type="entry name" value="CD40 MOLECULE, TNF RECEPTOR SUPERFAMILY MEMBER 5"/>
    <property type="match status" value="1"/>
</dbReference>
<evidence type="ECO:0000313" key="6">
    <source>
        <dbReference type="EMBL" id="SBQ49548.1"/>
    </source>
</evidence>
<dbReference type="Gene3D" id="2.10.50.10">
    <property type="entry name" value="Tumor Necrosis Factor Receptor, subunit A, domain 2"/>
    <property type="match status" value="3"/>
</dbReference>
<dbReference type="PANTHER" id="PTHR46875">
    <property type="entry name" value="TUMOR NECROSIS FACTOR RECEPTOR SUPERFAMILY MEMBER 5"/>
    <property type="match status" value="1"/>
</dbReference>
<dbReference type="AlphaFoldDB" id="A0A1A8ESK7"/>
<accession>A0A1A8ESK7</accession>
<name>A0A1A8ESK7_9TELE</name>
<evidence type="ECO:0000256" key="4">
    <source>
        <dbReference type="SAM" id="SignalP"/>
    </source>
</evidence>
<feature type="chain" id="PRO_5008369349" evidence="4">
    <location>
        <begin position="28"/>
        <end position="299"/>
    </location>
</feature>
<proteinExistence type="predicted"/>
<feature type="transmembrane region" description="Helical" evidence="3">
    <location>
        <begin position="198"/>
        <end position="221"/>
    </location>
</feature>
<dbReference type="GO" id="GO:0035631">
    <property type="term" value="C:CD40 receptor complex"/>
    <property type="evidence" value="ECO:0007669"/>
    <property type="project" value="TreeGrafter"/>
</dbReference>
<dbReference type="InterPro" id="IPR052135">
    <property type="entry name" value="TNFRSF5"/>
</dbReference>
<organism evidence="6">
    <name type="scientific">Nothobranchius korthausae</name>
    <dbReference type="NCBI Taxonomy" id="1143690"/>
    <lineage>
        <taxon>Eukaryota</taxon>
        <taxon>Metazoa</taxon>
        <taxon>Chordata</taxon>
        <taxon>Craniata</taxon>
        <taxon>Vertebrata</taxon>
        <taxon>Euteleostomi</taxon>
        <taxon>Actinopterygii</taxon>
        <taxon>Neopterygii</taxon>
        <taxon>Teleostei</taxon>
        <taxon>Neoteleostei</taxon>
        <taxon>Acanthomorphata</taxon>
        <taxon>Ovalentaria</taxon>
        <taxon>Atherinomorphae</taxon>
        <taxon>Cyprinodontiformes</taxon>
        <taxon>Nothobranchiidae</taxon>
        <taxon>Nothobranchius</taxon>
    </lineage>
</organism>
<dbReference type="GO" id="GO:0002768">
    <property type="term" value="P:immune response-regulating cell surface receptor signaling pathway"/>
    <property type="evidence" value="ECO:0007669"/>
    <property type="project" value="TreeGrafter"/>
</dbReference>
<reference evidence="6" key="1">
    <citation type="submission" date="2016-05" db="EMBL/GenBank/DDBJ databases">
        <authorList>
            <person name="Lavstsen T."/>
            <person name="Jespersen J.S."/>
        </authorList>
    </citation>
    <scope>NUCLEOTIDE SEQUENCE</scope>
    <source>
        <tissue evidence="6">Brain</tissue>
    </source>
</reference>
<sequence length="299" mass="33113">MCVYHRHINIYLLVSISAFLVLTCAQASSSQLCDPQTQYPRDGQCCSMCPPGTRMQSSSSCLDVVCDPCGTNEYQDKYTTDSKCKRQPYCDPNTNFESPVEQSMTVKTICMCKDGFHCSGKECITCTKHSTCHPGYEVVSEGSQTNDTVCRPCPSGMFFSSTSRKCEKWTECGPGFYAAEGGTGESDTKCVSRRRTHIIVGVIICVAVALMMTIGVGWYCCGNSRRKEHENLNGHSVEDALHTDECEDERIISNPVEDEDTDLDLGKTDNGNYFAQESGKPPRLSHQESQTYCINMNNS</sequence>